<reference evidence="3 4" key="1">
    <citation type="submission" date="2022-01" db="EMBL/GenBank/DDBJ databases">
        <title>Whole genome-based taxonomy of the Shewanellaceae.</title>
        <authorList>
            <person name="Martin-Rodriguez A.J."/>
        </authorList>
    </citation>
    <scope>NUCLEOTIDE SEQUENCE [LARGE SCALE GENOMIC DNA]</scope>
    <source>
        <strain evidence="3 4">DSM 17177</strain>
    </source>
</reference>
<dbReference type="Proteomes" id="UP001203423">
    <property type="component" value="Unassembled WGS sequence"/>
</dbReference>
<evidence type="ECO:0000313" key="4">
    <source>
        <dbReference type="Proteomes" id="UP001203423"/>
    </source>
</evidence>
<evidence type="ECO:0000259" key="2">
    <source>
        <dbReference type="PROSITE" id="PS51464"/>
    </source>
</evidence>
<dbReference type="PROSITE" id="PS51464">
    <property type="entry name" value="SIS"/>
    <property type="match status" value="1"/>
</dbReference>
<keyword evidence="4" id="KW-1185">Reference proteome</keyword>
<organism evidence="3 4">
    <name type="scientific">Shewanella surugensis</name>
    <dbReference type="NCBI Taxonomy" id="212020"/>
    <lineage>
        <taxon>Bacteria</taxon>
        <taxon>Pseudomonadati</taxon>
        <taxon>Pseudomonadota</taxon>
        <taxon>Gammaproteobacteria</taxon>
        <taxon>Alteromonadales</taxon>
        <taxon>Shewanellaceae</taxon>
        <taxon>Shewanella</taxon>
    </lineage>
</organism>
<dbReference type="SUPFAM" id="SSF53697">
    <property type="entry name" value="SIS domain"/>
    <property type="match status" value="1"/>
</dbReference>
<dbReference type="EMBL" id="JAKIKS010000304">
    <property type="protein sequence ID" value="MCL1128022.1"/>
    <property type="molecule type" value="Genomic_DNA"/>
</dbReference>
<proteinExistence type="predicted"/>
<dbReference type="PANTHER" id="PTHR30390:SF7">
    <property type="entry name" value="PHOSPHOHEPTOSE ISOMERASE"/>
    <property type="match status" value="1"/>
</dbReference>
<evidence type="ECO:0000313" key="3">
    <source>
        <dbReference type="EMBL" id="MCL1128022.1"/>
    </source>
</evidence>
<name>A0ABT0LL53_9GAMM</name>
<dbReference type="Gene3D" id="3.40.50.10490">
    <property type="entry name" value="Glucose-6-phosphate isomerase like protein, domain 1"/>
    <property type="match status" value="1"/>
</dbReference>
<feature type="domain" description="SIS" evidence="2">
    <location>
        <begin position="46"/>
        <end position="193"/>
    </location>
</feature>
<gene>
    <name evidence="3" type="ORF">L2764_27155</name>
</gene>
<sequence>MDVNSNGLNFSEWQKNIAQGHAKLVVSNRRGIKISVDLAFNQLRQIIYKLHSKNGSAYFIGNGASSTIASHFAADLTNNYAVHATAISDPALLTAQVNDFGSETMFSRPLNVFARENDLLIAISSSGSSSNILSGVRCAHEKGMMVVTFSAMSQKNPLRNFGDLNFYVPVDTYGVAETCHTSLLHYWLDSMNPNFFLCHKKIVNNSSDCFS</sequence>
<comment type="caution">
    <text evidence="3">The sequence shown here is derived from an EMBL/GenBank/DDBJ whole genome shotgun (WGS) entry which is preliminary data.</text>
</comment>
<dbReference type="PANTHER" id="PTHR30390">
    <property type="entry name" value="SEDOHEPTULOSE 7-PHOSPHATE ISOMERASE / DNAA INITIATOR-ASSOCIATING FACTOR FOR REPLICATION INITIATION"/>
    <property type="match status" value="1"/>
</dbReference>
<dbReference type="InterPro" id="IPR046348">
    <property type="entry name" value="SIS_dom_sf"/>
</dbReference>
<evidence type="ECO:0000256" key="1">
    <source>
        <dbReference type="ARBA" id="ARBA00022490"/>
    </source>
</evidence>
<dbReference type="RefSeq" id="WP_248943443.1">
    <property type="nucleotide sequence ID" value="NZ_JAKIKS010000304.1"/>
</dbReference>
<accession>A0ABT0LL53</accession>
<dbReference type="Pfam" id="PF13580">
    <property type="entry name" value="SIS_2"/>
    <property type="match status" value="1"/>
</dbReference>
<dbReference type="InterPro" id="IPR001347">
    <property type="entry name" value="SIS_dom"/>
</dbReference>
<keyword evidence="1" id="KW-0963">Cytoplasm</keyword>
<dbReference type="InterPro" id="IPR050099">
    <property type="entry name" value="SIS_GmhA/DiaA_subfam"/>
</dbReference>
<protein>
    <submittedName>
        <fullName evidence="3">SIS domain-containing protein</fullName>
    </submittedName>
</protein>